<evidence type="ECO:0000256" key="1">
    <source>
        <dbReference type="ARBA" id="ARBA00006484"/>
    </source>
</evidence>
<gene>
    <name evidence="5" type="ORF">CSA56_05055</name>
</gene>
<protein>
    <submittedName>
        <fullName evidence="5">Short-chain dehydrogenase</fullName>
    </submittedName>
</protein>
<dbReference type="PRINTS" id="PR00081">
    <property type="entry name" value="GDHRDH"/>
</dbReference>
<proteinExistence type="inferred from homology"/>
<evidence type="ECO:0000256" key="2">
    <source>
        <dbReference type="ARBA" id="ARBA00023002"/>
    </source>
</evidence>
<dbReference type="GO" id="GO:0016491">
    <property type="term" value="F:oxidoreductase activity"/>
    <property type="evidence" value="ECO:0007669"/>
    <property type="project" value="UniProtKB-KW"/>
</dbReference>
<reference evidence="5 6" key="1">
    <citation type="submission" date="2017-10" db="EMBL/GenBank/DDBJ databases">
        <title>Novel microbial diversity and functional potential in the marine mammal oral microbiome.</title>
        <authorList>
            <person name="Dudek N.K."/>
            <person name="Sun C.L."/>
            <person name="Burstein D."/>
            <person name="Kantor R.S."/>
            <person name="Aliaga Goltsman D.S."/>
            <person name="Bik E.M."/>
            <person name="Thomas B.C."/>
            <person name="Banfield J.F."/>
            <person name="Relman D.A."/>
        </authorList>
    </citation>
    <scope>NUCLEOTIDE SEQUENCE [LARGE SCALE GENOMIC DNA]</scope>
    <source>
        <strain evidence="5">DOLJORAL78_47_16</strain>
    </source>
</reference>
<dbReference type="Gene3D" id="3.40.50.720">
    <property type="entry name" value="NAD(P)-binding Rossmann-like Domain"/>
    <property type="match status" value="1"/>
</dbReference>
<comment type="caution">
    <text evidence="5">The sequence shown here is derived from an EMBL/GenBank/DDBJ whole genome shotgun (WGS) entry which is preliminary data.</text>
</comment>
<dbReference type="InterPro" id="IPR036291">
    <property type="entry name" value="NAD(P)-bd_dom_sf"/>
</dbReference>
<dbReference type="AlphaFoldDB" id="A0A2G6KHW8"/>
<dbReference type="SMART" id="SM00822">
    <property type="entry name" value="PKS_KR"/>
    <property type="match status" value="1"/>
</dbReference>
<dbReference type="PANTHER" id="PTHR44196:SF2">
    <property type="entry name" value="SHORT-CHAIN DEHYDROGENASE-RELATED"/>
    <property type="match status" value="1"/>
</dbReference>
<organism evidence="5 6">
    <name type="scientific">candidate division KSB3 bacterium</name>
    <dbReference type="NCBI Taxonomy" id="2044937"/>
    <lineage>
        <taxon>Bacteria</taxon>
        <taxon>candidate division KSB3</taxon>
    </lineage>
</organism>
<dbReference type="SUPFAM" id="SSF51735">
    <property type="entry name" value="NAD(P)-binding Rossmann-fold domains"/>
    <property type="match status" value="1"/>
</dbReference>
<evidence type="ECO:0000256" key="3">
    <source>
        <dbReference type="RuleBase" id="RU000363"/>
    </source>
</evidence>
<dbReference type="EMBL" id="PDSK01000050">
    <property type="protein sequence ID" value="PIE35257.1"/>
    <property type="molecule type" value="Genomic_DNA"/>
</dbReference>
<dbReference type="GO" id="GO:0016020">
    <property type="term" value="C:membrane"/>
    <property type="evidence" value="ECO:0007669"/>
    <property type="project" value="TreeGrafter"/>
</dbReference>
<name>A0A2G6KHW8_9BACT</name>
<keyword evidence="2" id="KW-0560">Oxidoreductase</keyword>
<dbReference type="PRINTS" id="PR00080">
    <property type="entry name" value="SDRFAMILY"/>
</dbReference>
<accession>A0A2G6KHW8</accession>
<evidence type="ECO:0000313" key="6">
    <source>
        <dbReference type="Proteomes" id="UP000230821"/>
    </source>
</evidence>
<dbReference type="InterPro" id="IPR020904">
    <property type="entry name" value="Sc_DH/Rdtase_CS"/>
</dbReference>
<dbReference type="CDD" id="cd05233">
    <property type="entry name" value="SDR_c"/>
    <property type="match status" value="1"/>
</dbReference>
<dbReference type="InterPro" id="IPR002347">
    <property type="entry name" value="SDR_fam"/>
</dbReference>
<evidence type="ECO:0000259" key="4">
    <source>
        <dbReference type="SMART" id="SM00822"/>
    </source>
</evidence>
<dbReference type="PANTHER" id="PTHR44196">
    <property type="entry name" value="DEHYDROGENASE/REDUCTASE SDR FAMILY MEMBER 7B"/>
    <property type="match status" value="1"/>
</dbReference>
<dbReference type="PROSITE" id="PS00061">
    <property type="entry name" value="ADH_SHORT"/>
    <property type="match status" value="1"/>
</dbReference>
<dbReference type="Proteomes" id="UP000230821">
    <property type="component" value="Unassembled WGS sequence"/>
</dbReference>
<comment type="similarity">
    <text evidence="1 3">Belongs to the short-chain dehydrogenases/reductases (SDR) family.</text>
</comment>
<dbReference type="InterPro" id="IPR057326">
    <property type="entry name" value="KR_dom"/>
</dbReference>
<feature type="domain" description="Ketoreductase" evidence="4">
    <location>
        <begin position="7"/>
        <end position="186"/>
    </location>
</feature>
<dbReference type="Pfam" id="PF00106">
    <property type="entry name" value="adh_short"/>
    <property type="match status" value="1"/>
</dbReference>
<sequence length="267" mass="29964">MCHMKQGTALITGASSGIGKVFAETLATRGYNLVIIARRHARLKELADELIRRYSIQIEILVADLSNEQDLLRVEQHILQANNLTMLINNAGFGTPGVFIDVPIQRTQEMLNVHILATTRLSWAALQVMRKHNQGTIINVSSIAAFLPSPTAVSYCATKVYINTFSDALQRQLQDTDISIQALCPGFTYTEFHDTPEYTGFDRSRFPKWMWMSAEDVVQFSLRMVPKGQVIVVPGTINKTLVWLMTNSITAFFLKKIVTARRKLSSS</sequence>
<dbReference type="PIRSF" id="PIRSF000126">
    <property type="entry name" value="11-beta-HSD1"/>
    <property type="match status" value="1"/>
</dbReference>
<evidence type="ECO:0000313" key="5">
    <source>
        <dbReference type="EMBL" id="PIE35257.1"/>
    </source>
</evidence>